<accession>A0A1G6A876</accession>
<reference evidence="7 8" key="1">
    <citation type="submission" date="2016-10" db="EMBL/GenBank/DDBJ databases">
        <authorList>
            <person name="de Groot N.N."/>
        </authorList>
    </citation>
    <scope>NUCLEOTIDE SEQUENCE [LARGE SCALE GENOMIC DNA]</scope>
    <source>
        <strain evidence="7 8">ASO4-2</strain>
    </source>
</reference>
<feature type="transmembrane region" description="Helical" evidence="6">
    <location>
        <begin position="177"/>
        <end position="196"/>
    </location>
</feature>
<evidence type="ECO:0000256" key="2">
    <source>
        <dbReference type="ARBA" id="ARBA00022475"/>
    </source>
</evidence>
<keyword evidence="4 6" id="KW-1133">Transmembrane helix</keyword>
<dbReference type="PANTHER" id="PTHR30482">
    <property type="entry name" value="HIGH-AFFINITY BRANCHED-CHAIN AMINO ACID TRANSPORT SYSTEM PERMEASE"/>
    <property type="match status" value="1"/>
</dbReference>
<dbReference type="OrthoDB" id="9780757at2"/>
<keyword evidence="3 6" id="KW-0812">Transmembrane</keyword>
<feature type="transmembrane region" description="Helical" evidence="6">
    <location>
        <begin position="226"/>
        <end position="246"/>
    </location>
</feature>
<dbReference type="InterPro" id="IPR001851">
    <property type="entry name" value="ABC_transp_permease"/>
</dbReference>
<dbReference type="PANTHER" id="PTHR30482:SF18">
    <property type="entry name" value="BRANCHED AMINO ACID TRANSPORT SYSTEM PERMEASE"/>
    <property type="match status" value="1"/>
</dbReference>
<feature type="transmembrane region" description="Helical" evidence="6">
    <location>
        <begin position="48"/>
        <end position="67"/>
    </location>
</feature>
<feature type="transmembrane region" description="Helical" evidence="6">
    <location>
        <begin position="266"/>
        <end position="288"/>
    </location>
</feature>
<dbReference type="EMBL" id="FMXO01000001">
    <property type="protein sequence ID" value="SDB04605.1"/>
    <property type="molecule type" value="Genomic_DNA"/>
</dbReference>
<keyword evidence="8" id="KW-1185">Reference proteome</keyword>
<evidence type="ECO:0000256" key="6">
    <source>
        <dbReference type="SAM" id="Phobius"/>
    </source>
</evidence>
<sequence length="340" mass="36524">MNTHLSGTTGATGSPRPFLARIWPFVPYVALALAVLATPWLVTDTYLLSMGSLIGIFALAVTGLNLLIGMAGQVSLGQAAFFGMGAYASGILSVHFGVPVGLAMLAGVSLSCMVALLLAIPTLKLEGHYLVMATLGFNIIFTIICIQWEPMTGGTSGLFGIPGMQVGGLNLSEDRNFFYLVWAVVLLVLWLCANFLRTRPGRALRSLHQGDLLPASLGVPVTRYKVGLFVAAALLAALAGSLYAHYLQFISPHSFDMFVSLQLVTMTAIGGLGNLWGGIFGAAFLLLLPEWLHAWPDLMILLHGLILMVVLMFCPKGLLPAAWEGIRKVYHQVWNKRIGK</sequence>
<keyword evidence="2" id="KW-1003">Cell membrane</keyword>
<dbReference type="CDD" id="cd06581">
    <property type="entry name" value="TM_PBP1_LivM_like"/>
    <property type="match status" value="1"/>
</dbReference>
<feature type="transmembrane region" description="Helical" evidence="6">
    <location>
        <begin position="79"/>
        <end position="96"/>
    </location>
</feature>
<dbReference type="AlphaFoldDB" id="A0A1G6A876"/>
<dbReference type="Proteomes" id="UP000198771">
    <property type="component" value="Unassembled WGS sequence"/>
</dbReference>
<keyword evidence="5 6" id="KW-0472">Membrane</keyword>
<gene>
    <name evidence="7" type="ORF">SAMN05660653_00224</name>
</gene>
<evidence type="ECO:0000256" key="1">
    <source>
        <dbReference type="ARBA" id="ARBA00004651"/>
    </source>
</evidence>
<evidence type="ECO:0000256" key="5">
    <source>
        <dbReference type="ARBA" id="ARBA00023136"/>
    </source>
</evidence>
<proteinExistence type="predicted"/>
<evidence type="ECO:0000256" key="4">
    <source>
        <dbReference type="ARBA" id="ARBA00022989"/>
    </source>
</evidence>
<organism evidence="7 8">
    <name type="scientific">Desulfonatronum thiosulfatophilum</name>
    <dbReference type="NCBI Taxonomy" id="617002"/>
    <lineage>
        <taxon>Bacteria</taxon>
        <taxon>Pseudomonadati</taxon>
        <taxon>Thermodesulfobacteriota</taxon>
        <taxon>Desulfovibrionia</taxon>
        <taxon>Desulfovibrionales</taxon>
        <taxon>Desulfonatronaceae</taxon>
        <taxon>Desulfonatronum</taxon>
    </lineage>
</organism>
<dbReference type="Pfam" id="PF02653">
    <property type="entry name" value="BPD_transp_2"/>
    <property type="match status" value="1"/>
</dbReference>
<evidence type="ECO:0000256" key="3">
    <source>
        <dbReference type="ARBA" id="ARBA00022692"/>
    </source>
</evidence>
<dbReference type="GO" id="GO:0015658">
    <property type="term" value="F:branched-chain amino acid transmembrane transporter activity"/>
    <property type="evidence" value="ECO:0007669"/>
    <property type="project" value="InterPro"/>
</dbReference>
<evidence type="ECO:0000313" key="7">
    <source>
        <dbReference type="EMBL" id="SDB04605.1"/>
    </source>
</evidence>
<feature type="transmembrane region" description="Helical" evidence="6">
    <location>
        <begin position="300"/>
        <end position="323"/>
    </location>
</feature>
<dbReference type="GO" id="GO:0005886">
    <property type="term" value="C:plasma membrane"/>
    <property type="evidence" value="ECO:0007669"/>
    <property type="project" value="UniProtKB-SubCell"/>
</dbReference>
<protein>
    <submittedName>
        <fullName evidence="7">Branched-chain amino acid transport system permease protein</fullName>
    </submittedName>
</protein>
<comment type="subcellular location">
    <subcellularLocation>
        <location evidence="1">Cell membrane</location>
        <topology evidence="1">Multi-pass membrane protein</topology>
    </subcellularLocation>
</comment>
<dbReference type="RefSeq" id="WP_092116347.1">
    <property type="nucleotide sequence ID" value="NZ_FMXO01000001.1"/>
</dbReference>
<dbReference type="STRING" id="617002.SAMN05660653_00224"/>
<feature type="transmembrane region" description="Helical" evidence="6">
    <location>
        <begin position="22"/>
        <end position="42"/>
    </location>
</feature>
<feature type="transmembrane region" description="Helical" evidence="6">
    <location>
        <begin position="102"/>
        <end position="120"/>
    </location>
</feature>
<name>A0A1G6A876_9BACT</name>
<evidence type="ECO:0000313" key="8">
    <source>
        <dbReference type="Proteomes" id="UP000198771"/>
    </source>
</evidence>
<feature type="transmembrane region" description="Helical" evidence="6">
    <location>
        <begin position="129"/>
        <end position="149"/>
    </location>
</feature>
<dbReference type="InterPro" id="IPR043428">
    <property type="entry name" value="LivM-like"/>
</dbReference>